<dbReference type="PANTHER" id="PTHR21660">
    <property type="entry name" value="THIOESTERASE SUPERFAMILY MEMBER-RELATED"/>
    <property type="match status" value="1"/>
</dbReference>
<evidence type="ECO:0000259" key="3">
    <source>
        <dbReference type="Pfam" id="PF03061"/>
    </source>
</evidence>
<comment type="similarity">
    <text evidence="1">Belongs to the thioesterase PaaI family.</text>
</comment>
<proteinExistence type="inferred from homology"/>
<evidence type="ECO:0000313" key="4">
    <source>
        <dbReference type="EMBL" id="MEJ8849375.1"/>
    </source>
</evidence>
<accession>A0ABU8WPC7</accession>
<protein>
    <submittedName>
        <fullName evidence="4">PaaI family thioesterase</fullName>
        <ecNumber evidence="4">3.1.2.-</ecNumber>
    </submittedName>
</protein>
<dbReference type="EC" id="3.1.2.-" evidence="4"/>
<dbReference type="Pfam" id="PF03061">
    <property type="entry name" value="4HBT"/>
    <property type="match status" value="1"/>
</dbReference>
<name>A0ABU8WPC7_9BURK</name>
<evidence type="ECO:0000313" key="5">
    <source>
        <dbReference type="Proteomes" id="UP001385892"/>
    </source>
</evidence>
<keyword evidence="2 4" id="KW-0378">Hydrolase</keyword>
<evidence type="ECO:0000256" key="1">
    <source>
        <dbReference type="ARBA" id="ARBA00008324"/>
    </source>
</evidence>
<comment type="caution">
    <text evidence="4">The sequence shown here is derived from an EMBL/GenBank/DDBJ whole genome shotgun (WGS) entry which is preliminary data.</text>
</comment>
<dbReference type="InterPro" id="IPR003736">
    <property type="entry name" value="PAAI_dom"/>
</dbReference>
<dbReference type="Gene3D" id="3.10.129.10">
    <property type="entry name" value="Hotdog Thioesterase"/>
    <property type="match status" value="1"/>
</dbReference>
<dbReference type="SUPFAM" id="SSF54637">
    <property type="entry name" value="Thioesterase/thiol ester dehydrase-isomerase"/>
    <property type="match status" value="1"/>
</dbReference>
<dbReference type="RefSeq" id="WP_340344504.1">
    <property type="nucleotide sequence ID" value="NZ_JBBKZT010000010.1"/>
</dbReference>
<reference evidence="4 5" key="1">
    <citation type="submission" date="2024-03" db="EMBL/GenBank/DDBJ databases">
        <title>Novel species of the genus Variovorax.</title>
        <authorList>
            <person name="Liu Q."/>
            <person name="Xin Y.-H."/>
        </authorList>
    </citation>
    <scope>NUCLEOTIDE SEQUENCE [LARGE SCALE GENOMIC DNA]</scope>
    <source>
        <strain evidence="4 5">KACC 18900</strain>
    </source>
</reference>
<sequence>METTIPTALHDDFAPDGRVRGNPLLDDLDVRLGHIRPGECTLTLDLGARHLNRSGSLQGGVSATLLDAACGYAGLMTGADTPLSQGVTVMLSVCYLGRASNGRVHATGRVVRSGRSIFFCAGELLSDTGDVIATAQGSFKRITHIPQETSQ</sequence>
<dbReference type="Proteomes" id="UP001385892">
    <property type="component" value="Unassembled WGS sequence"/>
</dbReference>
<evidence type="ECO:0000256" key="2">
    <source>
        <dbReference type="ARBA" id="ARBA00022801"/>
    </source>
</evidence>
<dbReference type="InterPro" id="IPR029069">
    <property type="entry name" value="HotDog_dom_sf"/>
</dbReference>
<dbReference type="InterPro" id="IPR039298">
    <property type="entry name" value="ACOT13"/>
</dbReference>
<dbReference type="InterPro" id="IPR006683">
    <property type="entry name" value="Thioestr_dom"/>
</dbReference>
<dbReference type="EMBL" id="JBBKZT010000010">
    <property type="protein sequence ID" value="MEJ8849375.1"/>
    <property type="molecule type" value="Genomic_DNA"/>
</dbReference>
<dbReference type="CDD" id="cd03443">
    <property type="entry name" value="PaaI_thioesterase"/>
    <property type="match status" value="1"/>
</dbReference>
<gene>
    <name evidence="4" type="ORF">WKW82_22165</name>
</gene>
<feature type="domain" description="Thioesterase" evidence="3">
    <location>
        <begin position="55"/>
        <end position="132"/>
    </location>
</feature>
<dbReference type="GO" id="GO:0016787">
    <property type="term" value="F:hydrolase activity"/>
    <property type="evidence" value="ECO:0007669"/>
    <property type="project" value="UniProtKB-KW"/>
</dbReference>
<dbReference type="PANTHER" id="PTHR21660:SF1">
    <property type="entry name" value="ACYL-COENZYME A THIOESTERASE 13"/>
    <property type="match status" value="1"/>
</dbReference>
<keyword evidence="5" id="KW-1185">Reference proteome</keyword>
<organism evidence="4 5">
    <name type="scientific">Variovorax rhizosphaerae</name>
    <dbReference type="NCBI Taxonomy" id="1836200"/>
    <lineage>
        <taxon>Bacteria</taxon>
        <taxon>Pseudomonadati</taxon>
        <taxon>Pseudomonadota</taxon>
        <taxon>Betaproteobacteria</taxon>
        <taxon>Burkholderiales</taxon>
        <taxon>Comamonadaceae</taxon>
        <taxon>Variovorax</taxon>
    </lineage>
</organism>
<dbReference type="NCBIfam" id="TIGR00369">
    <property type="entry name" value="unchar_dom_1"/>
    <property type="match status" value="1"/>
</dbReference>